<name>A0ABM7XYL1_9PROT</name>
<proteinExistence type="predicted"/>
<protein>
    <recommendedName>
        <fullName evidence="1">NADH:flavin oxidoreductase/NADH oxidase N-terminal domain-containing protein</fullName>
    </recommendedName>
</protein>
<reference evidence="2 3" key="1">
    <citation type="journal article" date="2016" name="Microbes Environ.">
        <title>Phylogenetically diverse aerobic anoxygenic phototrophic bacteria isolated from epilithic biofilms in Tama river, Japan.</title>
        <authorList>
            <person name="Hirose S."/>
            <person name="Matsuura K."/>
            <person name="Haruta S."/>
        </authorList>
    </citation>
    <scope>NUCLEOTIDE SEQUENCE [LARGE SCALE GENOMIC DNA]</scope>
    <source>
        <strain evidence="2 3">S08</strain>
    </source>
</reference>
<gene>
    <name evidence="2" type="ORF">Rmf_04590</name>
</gene>
<dbReference type="Gene3D" id="3.20.20.70">
    <property type="entry name" value="Aldolase class I"/>
    <property type="match status" value="1"/>
</dbReference>
<accession>A0ABM7XYL1</accession>
<sequence>MREHHGSGPDALHTPITLGSLSLRNRIITAPDAGSDVDRGGSPLPRVGPIYAQAAAAAGLVLAAPAWIAPDGAGALRSSGIARESHVAACSTVTTAVHAAGGLVALPLWHAGRLSHPRVQPHGGWPIAPSAIAARGEIVTPEGPRPYPVPRSLDASELPTLVASYATAAEWARRAGFDAVEIVAAQGGLLEQFLRPESNQRIDAHGGSATNRARLLVEIVEAVSERIGADRVAVRLGAGEAEVATWLSGRGLGWLHLVPPAGSDDLAEYAADLRSRVDTPVMLGGGVAREPARYAIASGAADAVVVASDHDDAALTVVPNIASPLLGHRDTWAANGAAPRDAEPDGGTAHA</sequence>
<dbReference type="InterPro" id="IPR013785">
    <property type="entry name" value="Aldolase_TIM"/>
</dbReference>
<dbReference type="SUPFAM" id="SSF51395">
    <property type="entry name" value="FMN-linked oxidoreductases"/>
    <property type="match status" value="1"/>
</dbReference>
<dbReference type="PANTHER" id="PTHR22893:SF91">
    <property type="entry name" value="NADPH DEHYDROGENASE 2-RELATED"/>
    <property type="match status" value="1"/>
</dbReference>
<keyword evidence="3" id="KW-1185">Reference proteome</keyword>
<dbReference type="Proteomes" id="UP000831327">
    <property type="component" value="Chromosome"/>
</dbReference>
<feature type="domain" description="NADH:flavin oxidoreductase/NADH oxidase N-terminal" evidence="1">
    <location>
        <begin position="12"/>
        <end position="238"/>
    </location>
</feature>
<dbReference type="InterPro" id="IPR045247">
    <property type="entry name" value="Oye-like"/>
</dbReference>
<evidence type="ECO:0000313" key="3">
    <source>
        <dbReference type="Proteomes" id="UP000831327"/>
    </source>
</evidence>
<evidence type="ECO:0000313" key="2">
    <source>
        <dbReference type="EMBL" id="BDG70530.1"/>
    </source>
</evidence>
<dbReference type="EMBL" id="AP025637">
    <property type="protein sequence ID" value="BDG70530.1"/>
    <property type="molecule type" value="Genomic_DNA"/>
</dbReference>
<dbReference type="Pfam" id="PF00724">
    <property type="entry name" value="Oxidored_FMN"/>
    <property type="match status" value="1"/>
</dbReference>
<evidence type="ECO:0000259" key="1">
    <source>
        <dbReference type="Pfam" id="PF00724"/>
    </source>
</evidence>
<organism evidence="2 3">
    <name type="scientific">Roseomonas fluvialis</name>
    <dbReference type="NCBI Taxonomy" id="1750527"/>
    <lineage>
        <taxon>Bacteria</taxon>
        <taxon>Pseudomonadati</taxon>
        <taxon>Pseudomonadota</taxon>
        <taxon>Alphaproteobacteria</taxon>
        <taxon>Acetobacterales</taxon>
        <taxon>Roseomonadaceae</taxon>
        <taxon>Roseomonas</taxon>
    </lineage>
</organism>
<dbReference type="InterPro" id="IPR001155">
    <property type="entry name" value="OxRdtase_FMN_N"/>
</dbReference>
<dbReference type="PANTHER" id="PTHR22893">
    <property type="entry name" value="NADH OXIDOREDUCTASE-RELATED"/>
    <property type="match status" value="1"/>
</dbReference>